<dbReference type="RefSeq" id="WP_101226463.1">
    <property type="nucleotide sequence ID" value="NZ_JAMAUX010000019.1"/>
</dbReference>
<feature type="coiled-coil region" evidence="1">
    <location>
        <begin position="249"/>
        <end position="276"/>
    </location>
</feature>
<protein>
    <submittedName>
        <fullName evidence="4">IS110 family transposase</fullName>
    </submittedName>
</protein>
<dbReference type="Proteomes" id="UP000233343">
    <property type="component" value="Unassembled WGS sequence"/>
</dbReference>
<feature type="domain" description="Transposase IS110-like N-terminal" evidence="2">
    <location>
        <begin position="5"/>
        <end position="163"/>
    </location>
</feature>
<evidence type="ECO:0000259" key="2">
    <source>
        <dbReference type="Pfam" id="PF01548"/>
    </source>
</evidence>
<dbReference type="GO" id="GO:0006313">
    <property type="term" value="P:DNA transposition"/>
    <property type="evidence" value="ECO:0007669"/>
    <property type="project" value="InterPro"/>
</dbReference>
<evidence type="ECO:0000256" key="1">
    <source>
        <dbReference type="SAM" id="Coils"/>
    </source>
</evidence>
<evidence type="ECO:0000313" key="5">
    <source>
        <dbReference type="Proteomes" id="UP000233343"/>
    </source>
</evidence>
<comment type="caution">
    <text evidence="4">The sequence shown here is derived from an EMBL/GenBank/DDBJ whole genome shotgun (WGS) entry which is preliminary data.</text>
</comment>
<organism evidence="4 5">
    <name type="scientific">Cytobacillus horneckiae</name>
    <dbReference type="NCBI Taxonomy" id="549687"/>
    <lineage>
        <taxon>Bacteria</taxon>
        <taxon>Bacillati</taxon>
        <taxon>Bacillota</taxon>
        <taxon>Bacilli</taxon>
        <taxon>Bacillales</taxon>
        <taxon>Bacillaceae</taxon>
        <taxon>Cytobacillus</taxon>
    </lineage>
</organism>
<accession>A0A2N0Z8I5</accession>
<dbReference type="EMBL" id="PISD01000094">
    <property type="protein sequence ID" value="PKG25815.1"/>
    <property type="molecule type" value="Genomic_DNA"/>
</dbReference>
<evidence type="ECO:0000259" key="3">
    <source>
        <dbReference type="Pfam" id="PF02371"/>
    </source>
</evidence>
<feature type="domain" description="Transposase IS116/IS110/IS902 C-terminal" evidence="3">
    <location>
        <begin position="274"/>
        <end position="352"/>
    </location>
</feature>
<dbReference type="InterPro" id="IPR002525">
    <property type="entry name" value="Transp_IS110-like_N"/>
</dbReference>
<evidence type="ECO:0000313" key="4">
    <source>
        <dbReference type="EMBL" id="PKG25815.1"/>
    </source>
</evidence>
<dbReference type="Pfam" id="PF01548">
    <property type="entry name" value="DEDD_Tnp_IS110"/>
    <property type="match status" value="1"/>
</dbReference>
<gene>
    <name evidence="4" type="ORF">CWS20_27295</name>
</gene>
<dbReference type="PANTHER" id="PTHR33055:SF13">
    <property type="entry name" value="TRANSPOSASE"/>
    <property type="match status" value="1"/>
</dbReference>
<sequence length="411" mass="47084">MNPVVGLDISKGESQVQGFVDKGKPFRKSFKVSHTLEGLGLLVEFLDQVQKETGQKPPVILEATGHYQTPVVQYLDEHGYLLIIINPLISYKAKSSSLRKVKTDAVDAYLLCELYYKEELEPYKKRGIQLLNLRNLTRQHENITGVMIQTKLQFQAVLDQVFPEYRGVFGDLYSVVSLLMLQEFPSSEDILKASDETISNKIKELCKSRSIRWANEKALKLKDAAARNPFEKTVYQSHILSLGMYINIILQYKEHLSRLESEIDALAKEIEEYNIIKSIPGIGEKIAATIISEIGEIDRFNHPKKLVAFAGVDPSVFESGKFRATQNRITKRGSSRLRHALYMAVRCAIRDCRKKKTTDEILPRNKRMREFYDKKREEGKPFKVAVIACVNKLLHWIFALLKNRTTFQDIA</sequence>
<dbReference type="Pfam" id="PF02371">
    <property type="entry name" value="Transposase_20"/>
    <property type="match status" value="1"/>
</dbReference>
<name>A0A2N0Z8I5_9BACI</name>
<dbReference type="InterPro" id="IPR003346">
    <property type="entry name" value="Transposase_20"/>
</dbReference>
<keyword evidence="1" id="KW-0175">Coiled coil</keyword>
<dbReference type="PANTHER" id="PTHR33055">
    <property type="entry name" value="TRANSPOSASE FOR INSERTION SEQUENCE ELEMENT IS1111A"/>
    <property type="match status" value="1"/>
</dbReference>
<dbReference type="NCBIfam" id="NF033542">
    <property type="entry name" value="transpos_IS110"/>
    <property type="match status" value="1"/>
</dbReference>
<keyword evidence="5" id="KW-1185">Reference proteome</keyword>
<dbReference type="GO" id="GO:0004803">
    <property type="term" value="F:transposase activity"/>
    <property type="evidence" value="ECO:0007669"/>
    <property type="project" value="InterPro"/>
</dbReference>
<dbReference type="GO" id="GO:0003677">
    <property type="term" value="F:DNA binding"/>
    <property type="evidence" value="ECO:0007669"/>
    <property type="project" value="InterPro"/>
</dbReference>
<reference evidence="4 5" key="1">
    <citation type="journal article" date="2010" name="Int. J. Syst. Evol. Microbiol.">
        <title>Bacillus horneckiae sp. nov., isolated from a spacecraft-assembly clean room.</title>
        <authorList>
            <person name="Vaishampayan P."/>
            <person name="Probst A."/>
            <person name="Krishnamurthi S."/>
            <person name="Ghosh S."/>
            <person name="Osman S."/>
            <person name="McDowall A."/>
            <person name="Ruckmani A."/>
            <person name="Mayilraj S."/>
            <person name="Venkateswaran K."/>
        </authorList>
    </citation>
    <scope>NUCLEOTIDE SEQUENCE [LARGE SCALE GENOMIC DNA]</scope>
    <source>
        <strain evidence="5">1PO1SC</strain>
    </source>
</reference>
<dbReference type="InterPro" id="IPR047650">
    <property type="entry name" value="Transpos_IS110"/>
</dbReference>
<dbReference type="AlphaFoldDB" id="A0A2N0Z8I5"/>
<proteinExistence type="predicted"/>